<evidence type="ECO:0000313" key="2">
    <source>
        <dbReference type="EMBL" id="CAD9334919.1"/>
    </source>
</evidence>
<keyword evidence="1" id="KW-0472">Membrane</keyword>
<keyword evidence="1" id="KW-1133">Transmembrane helix</keyword>
<reference evidence="2" key="1">
    <citation type="submission" date="2021-01" db="EMBL/GenBank/DDBJ databases">
        <authorList>
            <person name="Corre E."/>
            <person name="Pelletier E."/>
            <person name="Niang G."/>
            <person name="Scheremetjew M."/>
            <person name="Finn R."/>
            <person name="Kale V."/>
            <person name="Holt S."/>
            <person name="Cochrane G."/>
            <person name="Meng A."/>
            <person name="Brown T."/>
            <person name="Cohen L."/>
        </authorList>
    </citation>
    <scope>NUCLEOTIDE SEQUENCE</scope>
    <source>
        <strain evidence="2">Grunow 1884</strain>
    </source>
</reference>
<sequence length="153" mass="16772">MSNNQSHFSPSLSGFGVGRWVGFQPLLPPLLLLLFVWLQRNCSCAFLPLGRSHCQRAGGVRLFTFIISLFLYLKSSKARGAWHAVQSGLSLDSTLPLSPFFPFLNPSIPSPKPVPSHPIPSQSPIKSTGNLLNTLHIFPCPPNPYGSRGIYTD</sequence>
<proteinExistence type="predicted"/>
<evidence type="ECO:0000256" key="1">
    <source>
        <dbReference type="SAM" id="Phobius"/>
    </source>
</evidence>
<dbReference type="EMBL" id="HBGO01013967">
    <property type="protein sequence ID" value="CAD9334919.1"/>
    <property type="molecule type" value="Transcribed_RNA"/>
</dbReference>
<gene>
    <name evidence="2" type="ORF">OSIN01602_LOCUS7875</name>
</gene>
<accession>A0A7S1ZCF6</accession>
<keyword evidence="1" id="KW-0812">Transmembrane</keyword>
<feature type="transmembrane region" description="Helical" evidence="1">
    <location>
        <begin position="20"/>
        <end position="38"/>
    </location>
</feature>
<dbReference type="AlphaFoldDB" id="A0A7S1ZCF6"/>
<organism evidence="2">
    <name type="scientific">Trieres chinensis</name>
    <name type="common">Marine centric diatom</name>
    <name type="synonym">Odontella sinensis</name>
    <dbReference type="NCBI Taxonomy" id="1514140"/>
    <lineage>
        <taxon>Eukaryota</taxon>
        <taxon>Sar</taxon>
        <taxon>Stramenopiles</taxon>
        <taxon>Ochrophyta</taxon>
        <taxon>Bacillariophyta</taxon>
        <taxon>Mediophyceae</taxon>
        <taxon>Biddulphiophycidae</taxon>
        <taxon>Eupodiscales</taxon>
        <taxon>Parodontellaceae</taxon>
        <taxon>Trieres</taxon>
    </lineage>
</organism>
<name>A0A7S1ZCF6_TRICV</name>
<protein>
    <submittedName>
        <fullName evidence="2">Uncharacterized protein</fullName>
    </submittedName>
</protein>